<comment type="catalytic activity">
    <reaction evidence="7">
        <text>(6S)-5,6,7,8-tetrahydrofolate + NADP(+) = 7,8-dihydrofolate + NADPH + H(+)</text>
        <dbReference type="Rhea" id="RHEA:15009"/>
        <dbReference type="ChEBI" id="CHEBI:15378"/>
        <dbReference type="ChEBI" id="CHEBI:57451"/>
        <dbReference type="ChEBI" id="CHEBI:57453"/>
        <dbReference type="ChEBI" id="CHEBI:57783"/>
        <dbReference type="ChEBI" id="CHEBI:58349"/>
        <dbReference type="EC" id="1.5.1.3"/>
    </reaction>
</comment>
<protein>
    <recommendedName>
        <fullName evidence="3 7">Dihydrofolate reductase</fullName>
        <ecNumber evidence="3 7">1.5.1.3</ecNumber>
    </recommendedName>
</protein>
<comment type="pathway">
    <text evidence="1 7">Cofactor biosynthesis; tetrahydrofolate biosynthesis; 5,6,7,8-tetrahydrofolate from 7,8-dihydrofolate: step 1/1.</text>
</comment>
<evidence type="ECO:0000313" key="10">
    <source>
        <dbReference type="EMBL" id="MFL0249597.1"/>
    </source>
</evidence>
<dbReference type="PROSITE" id="PS00075">
    <property type="entry name" value="DHFR_1"/>
    <property type="match status" value="1"/>
</dbReference>
<evidence type="ECO:0000256" key="7">
    <source>
        <dbReference type="PIRNR" id="PIRNR000194"/>
    </source>
</evidence>
<feature type="domain" description="DHFR" evidence="9">
    <location>
        <begin position="1"/>
        <end position="158"/>
    </location>
</feature>
<comment type="caution">
    <text evidence="10">The sequence shown here is derived from an EMBL/GenBank/DDBJ whole genome shotgun (WGS) entry which is preliminary data.</text>
</comment>
<dbReference type="RefSeq" id="WP_406786266.1">
    <property type="nucleotide sequence ID" value="NZ_JBJIAA010000003.1"/>
</dbReference>
<proteinExistence type="inferred from homology"/>
<dbReference type="InterPro" id="IPR017925">
    <property type="entry name" value="DHFR_CS"/>
</dbReference>
<dbReference type="PANTHER" id="PTHR48069">
    <property type="entry name" value="DIHYDROFOLATE REDUCTASE"/>
    <property type="match status" value="1"/>
</dbReference>
<dbReference type="InterPro" id="IPR024072">
    <property type="entry name" value="DHFR-like_dom_sf"/>
</dbReference>
<dbReference type="InterPro" id="IPR012259">
    <property type="entry name" value="DHFR"/>
</dbReference>
<accession>A0ABW8TB39</accession>
<dbReference type="PANTHER" id="PTHR48069:SF3">
    <property type="entry name" value="DIHYDROFOLATE REDUCTASE"/>
    <property type="match status" value="1"/>
</dbReference>
<dbReference type="Pfam" id="PF00186">
    <property type="entry name" value="DHFR_1"/>
    <property type="match status" value="1"/>
</dbReference>
<evidence type="ECO:0000256" key="2">
    <source>
        <dbReference type="ARBA" id="ARBA00009539"/>
    </source>
</evidence>
<name>A0ABW8TB39_9CLOT</name>
<dbReference type="GO" id="GO:0004146">
    <property type="term" value="F:dihydrofolate reductase activity"/>
    <property type="evidence" value="ECO:0007669"/>
    <property type="project" value="UniProtKB-EC"/>
</dbReference>
<dbReference type="PIRSF" id="PIRSF000194">
    <property type="entry name" value="DHFR"/>
    <property type="match status" value="1"/>
</dbReference>
<evidence type="ECO:0000256" key="3">
    <source>
        <dbReference type="ARBA" id="ARBA00012856"/>
    </source>
</evidence>
<evidence type="ECO:0000256" key="1">
    <source>
        <dbReference type="ARBA" id="ARBA00004903"/>
    </source>
</evidence>
<evidence type="ECO:0000256" key="5">
    <source>
        <dbReference type="ARBA" id="ARBA00022857"/>
    </source>
</evidence>
<dbReference type="PRINTS" id="PR00070">
    <property type="entry name" value="DHFR"/>
</dbReference>
<gene>
    <name evidence="10" type="ORF">ACJDT4_04115</name>
</gene>
<evidence type="ECO:0000256" key="4">
    <source>
        <dbReference type="ARBA" id="ARBA00022563"/>
    </source>
</evidence>
<dbReference type="Proteomes" id="UP001623592">
    <property type="component" value="Unassembled WGS sequence"/>
</dbReference>
<evidence type="ECO:0000313" key="11">
    <source>
        <dbReference type="Proteomes" id="UP001623592"/>
    </source>
</evidence>
<keyword evidence="6 7" id="KW-0560">Oxidoreductase</keyword>
<dbReference type="PROSITE" id="PS51330">
    <property type="entry name" value="DHFR_2"/>
    <property type="match status" value="1"/>
</dbReference>
<dbReference type="CDD" id="cd00209">
    <property type="entry name" value="DHFR"/>
    <property type="match status" value="1"/>
</dbReference>
<dbReference type="SUPFAM" id="SSF53597">
    <property type="entry name" value="Dihydrofolate reductase-like"/>
    <property type="match status" value="1"/>
</dbReference>
<dbReference type="Gene3D" id="3.40.430.10">
    <property type="entry name" value="Dihydrofolate Reductase, subunit A"/>
    <property type="match status" value="1"/>
</dbReference>
<evidence type="ECO:0000259" key="9">
    <source>
        <dbReference type="PROSITE" id="PS51330"/>
    </source>
</evidence>
<keyword evidence="11" id="KW-1185">Reference proteome</keyword>
<comment type="similarity">
    <text evidence="2 7 8">Belongs to the dihydrofolate reductase family.</text>
</comment>
<dbReference type="EC" id="1.5.1.3" evidence="3 7"/>
<evidence type="ECO:0000256" key="8">
    <source>
        <dbReference type="RuleBase" id="RU004474"/>
    </source>
</evidence>
<comment type="function">
    <text evidence="7">Key enzyme in folate metabolism. Catalyzes an essential reaction for de novo glycine and purine synthesis, and for DNA precursor synthesis.</text>
</comment>
<sequence length="162" mass="18868">MLSIIAAINENYVIGKDNKLPWHISEDLKRFKKLTTGKTIIMGRKTFESLPSVLPNRKHIVITNNINYNYDNDNVEVVHRINDVLKYKNCEDEVFIIGGGKVYAEFLPYCEKLYLTKVHSNQGGDTFFPKFDINNYEIIENEKNDSGNIKYSFLTLKLKYHI</sequence>
<organism evidence="10 11">
    <name type="scientific">Clostridium neuense</name>
    <dbReference type="NCBI Taxonomy" id="1728934"/>
    <lineage>
        <taxon>Bacteria</taxon>
        <taxon>Bacillati</taxon>
        <taxon>Bacillota</taxon>
        <taxon>Clostridia</taxon>
        <taxon>Eubacteriales</taxon>
        <taxon>Clostridiaceae</taxon>
        <taxon>Clostridium</taxon>
    </lineage>
</organism>
<reference evidence="10 11" key="1">
    <citation type="submission" date="2024-11" db="EMBL/GenBank/DDBJ databases">
        <authorList>
            <person name="Heng Y.C."/>
            <person name="Lim A.C.H."/>
            <person name="Lee J.K.Y."/>
            <person name="Kittelmann S."/>
        </authorList>
    </citation>
    <scope>NUCLEOTIDE SEQUENCE [LARGE SCALE GENOMIC DNA]</scope>
    <source>
        <strain evidence="10 11">WILCCON 0114</strain>
    </source>
</reference>
<dbReference type="InterPro" id="IPR001796">
    <property type="entry name" value="DHFR_dom"/>
</dbReference>
<evidence type="ECO:0000256" key="6">
    <source>
        <dbReference type="ARBA" id="ARBA00023002"/>
    </source>
</evidence>
<keyword evidence="4 7" id="KW-0554">One-carbon metabolism</keyword>
<dbReference type="EMBL" id="JBJIAA010000003">
    <property type="protein sequence ID" value="MFL0249597.1"/>
    <property type="molecule type" value="Genomic_DNA"/>
</dbReference>
<keyword evidence="5 7" id="KW-0521">NADP</keyword>